<keyword evidence="1" id="KW-0547">Nucleotide-binding</keyword>
<keyword evidence="7" id="KW-1185">Reference proteome</keyword>
<dbReference type="Gene3D" id="3.90.640.10">
    <property type="entry name" value="Actin, Chain A, domain 4"/>
    <property type="match status" value="1"/>
</dbReference>
<feature type="region of interest" description="Disordered" evidence="4">
    <location>
        <begin position="385"/>
        <end position="419"/>
    </location>
</feature>
<reference evidence="7" key="1">
    <citation type="journal article" date="2019" name="Int. J. Syst. Evol. Microbiol.">
        <title>The Global Catalogue of Microorganisms (GCM) 10K type strain sequencing project: providing services to taxonomists for standard genome sequencing and annotation.</title>
        <authorList>
            <consortium name="The Broad Institute Genomics Platform"/>
            <consortium name="The Broad Institute Genome Sequencing Center for Infectious Disease"/>
            <person name="Wu L."/>
            <person name="Ma J."/>
        </authorList>
    </citation>
    <scope>NUCLEOTIDE SEQUENCE [LARGE SCALE GENOMIC DNA]</scope>
    <source>
        <strain evidence="7">JCM 17782</strain>
    </source>
</reference>
<dbReference type="Pfam" id="PF00012">
    <property type="entry name" value="HSP70"/>
    <property type="match status" value="1"/>
</dbReference>
<organism evidence="6 7">
    <name type="scientific">Mycobacterium paraffinicum</name>
    <dbReference type="NCBI Taxonomy" id="53378"/>
    <lineage>
        <taxon>Bacteria</taxon>
        <taxon>Bacillati</taxon>
        <taxon>Actinomycetota</taxon>
        <taxon>Actinomycetes</taxon>
        <taxon>Mycobacteriales</taxon>
        <taxon>Mycobacteriaceae</taxon>
        <taxon>Mycobacterium</taxon>
    </lineage>
</organism>
<dbReference type="InterPro" id="IPR013126">
    <property type="entry name" value="Hsp_70_fam"/>
</dbReference>
<evidence type="ECO:0000256" key="5">
    <source>
        <dbReference type="SAM" id="Phobius"/>
    </source>
</evidence>
<sequence>MRGMSESLGLSIGAANLVAARAGRPPVVRSAVLTLFESRPTEVGLPEENPNLTQNGMVLRGFVERVGDRSPLVAADGTKYLGEVLTVEAIEAMARTVGYGTPITIAVPAYWSDAQFTALREEFFAQPDLARGGVAPVLVSDATAALAALRGRPGFPTAGVVALCDFGASGTSVTLMDAGSNFTRVGPTVRSADFSGDAIDQLVLGRLRASDDTMADLGSTVRMGSQSRLLGECRRAKEQLSTAATASVALAPGANAQLSRAELEQLIAEPLDRFLGTLEEALRRNGIARGRLAAVAAVGGGAGIPLLAARLSERFQVPVLAPPQPAVSAAIGAAALGEQQTSAGVPTAAGAVVETPTEMVGTAGIDMTQAASAAQATDVDGALAWSQDVDGGDEPVPYTGRDATGEYSREATDSGYADGDRYAAEEGPLPWYKRTALVLLVAGAAAAVLVAIVLALTLGRPKSHPVNTTPPTTPAPPQTSQTVTITQPNGSTTETVLPPPPPPPSSSSEQPPTTTTTEPPTTTTTTPPPTTTTTTPPPTTTTAPPTTSQATTTAAPPTTTRFRPLLPPFVPRG</sequence>
<evidence type="ECO:0000256" key="3">
    <source>
        <dbReference type="ARBA" id="ARBA00023186"/>
    </source>
</evidence>
<keyword evidence="5" id="KW-1133">Transmembrane helix</keyword>
<dbReference type="Gene3D" id="3.30.420.40">
    <property type="match status" value="2"/>
</dbReference>
<dbReference type="InterPro" id="IPR043129">
    <property type="entry name" value="ATPase_NBD"/>
</dbReference>
<dbReference type="EMBL" id="BAABGF010000022">
    <property type="protein sequence ID" value="GAA4538626.1"/>
    <property type="molecule type" value="Genomic_DNA"/>
</dbReference>
<name>A0ABP8RGP6_9MYCO</name>
<dbReference type="PANTHER" id="PTHR42749:SF1">
    <property type="entry name" value="CELL SHAPE-DETERMINING PROTEIN MREB"/>
    <property type="match status" value="1"/>
</dbReference>
<keyword evidence="5" id="KW-0812">Transmembrane</keyword>
<feature type="transmembrane region" description="Helical" evidence="5">
    <location>
        <begin position="436"/>
        <end position="458"/>
    </location>
</feature>
<dbReference type="SUPFAM" id="SSF53067">
    <property type="entry name" value="Actin-like ATPase domain"/>
    <property type="match status" value="1"/>
</dbReference>
<accession>A0ABP8RGP6</accession>
<evidence type="ECO:0000256" key="4">
    <source>
        <dbReference type="SAM" id="MobiDB-lite"/>
    </source>
</evidence>
<feature type="compositionally biased region" description="Polar residues" evidence="4">
    <location>
        <begin position="485"/>
        <end position="495"/>
    </location>
</feature>
<comment type="caution">
    <text evidence="6">The sequence shown here is derived from an EMBL/GenBank/DDBJ whole genome shotgun (WGS) entry which is preliminary data.</text>
</comment>
<evidence type="ECO:0000256" key="2">
    <source>
        <dbReference type="ARBA" id="ARBA00022840"/>
    </source>
</evidence>
<feature type="region of interest" description="Disordered" evidence="4">
    <location>
        <begin position="461"/>
        <end position="573"/>
    </location>
</feature>
<keyword evidence="5" id="KW-0472">Membrane</keyword>
<feature type="compositionally biased region" description="Basic and acidic residues" evidence="4">
    <location>
        <begin position="403"/>
        <end position="419"/>
    </location>
</feature>
<evidence type="ECO:0000256" key="1">
    <source>
        <dbReference type="ARBA" id="ARBA00022741"/>
    </source>
</evidence>
<feature type="compositionally biased region" description="Low complexity" evidence="4">
    <location>
        <begin position="540"/>
        <end position="564"/>
    </location>
</feature>
<evidence type="ECO:0000313" key="7">
    <source>
        <dbReference type="Proteomes" id="UP001501417"/>
    </source>
</evidence>
<keyword evidence="2" id="KW-0067">ATP-binding</keyword>
<keyword evidence="3" id="KW-0143">Chaperone</keyword>
<proteinExistence type="predicted"/>
<gene>
    <name evidence="6" type="ORF">GCM10023161_16970</name>
</gene>
<evidence type="ECO:0000313" key="6">
    <source>
        <dbReference type="EMBL" id="GAA4538626.1"/>
    </source>
</evidence>
<protein>
    <submittedName>
        <fullName evidence="6">Hsp70 family protein</fullName>
    </submittedName>
</protein>
<dbReference type="PANTHER" id="PTHR42749">
    <property type="entry name" value="CELL SHAPE-DETERMINING PROTEIN MREB"/>
    <property type="match status" value="1"/>
</dbReference>
<feature type="compositionally biased region" description="Low complexity" evidence="4">
    <location>
        <begin position="506"/>
        <end position="525"/>
    </location>
</feature>
<feature type="compositionally biased region" description="Pro residues" evidence="4">
    <location>
        <begin position="526"/>
        <end position="539"/>
    </location>
</feature>
<dbReference type="Proteomes" id="UP001501417">
    <property type="component" value="Unassembled WGS sequence"/>
</dbReference>